<dbReference type="SMART" id="SM00147">
    <property type="entry name" value="RasGEF"/>
    <property type="match status" value="1"/>
</dbReference>
<sequence length="802" mass="92685">MSQFRRNNEVPASTVHKRQGTPKKTNSSLSKTNKKSKTPTSRSRNPFFNDSNITQSVRVKDQLNSTNTSLLNFDNSKNLKNNRKSYRIPSSNTDNLFNTNRQTKKTESNKSSKVKIQKDPNLDFLSFLTEEINIRSNKEKRLDERKDMKKKVLICSNLISIQHYYLEDEKESEQLPLKGTLISKINNVPIMKLKHTMNNENYNSNLDDSFNEYLKKDNKKTNDVTLQNPVIEAHSNEKKDDQNCNLINADLDPIEPHEEELQFVIPLLVSPKISLKKPKKNNQEKPTLYNNTDELVSSLFADDGVPISFFDFDFATSYVLNNCEVMPEEDPHSYFPTFSQLNVHKDVDLEENGTVESIVKTLFRSDFESKIEDKSSKDLDANFTSLLSPSSDDMILDSQTNEMTAISPSSFFDFCFGEKTSDFSPDRLHIFTWHNLGIPASQIAKNLILYVTSPNDHLGAQIEMKGIVQYLLIWMKYFPKDFEDKSNRCADIIMQLTRKLITKLKLPNSNVNIIRALIEGLAEGTITSDDFQPQISLPTFKTLDLNKNSKLIQLIVDPCILSAHLTYIDLQMIHKLQRNEFVHSKWRNRPEESPNFQNLMKHFNQTVEFIITSILVDSEKRRARNISYWIKIMYHSKKTRNYHLLAAIDAALSSLPILRLNNSWKLVNENALLAFQKLHNFFKTTKNQEEMFAKPSNTIPFIGVFVSQLDQLGEDEYKTTLQSGEMAYDLVFQRKTLSIIEEIFLPWGVSLSFELDNDILNMCKDLDGKMTNPNDMLEASLKYETMRYSEKTLLDDFFVHKQ</sequence>
<evidence type="ECO:0000256" key="1">
    <source>
        <dbReference type="ARBA" id="ARBA00022658"/>
    </source>
</evidence>
<feature type="compositionally biased region" description="Polar residues" evidence="3">
    <location>
        <begin position="88"/>
        <end position="101"/>
    </location>
</feature>
<dbReference type="Proteomes" id="UP001470230">
    <property type="component" value="Unassembled WGS sequence"/>
</dbReference>
<dbReference type="InterPro" id="IPR008937">
    <property type="entry name" value="Ras-like_GEF"/>
</dbReference>
<feature type="region of interest" description="Disordered" evidence="3">
    <location>
        <begin position="1"/>
        <end position="54"/>
    </location>
</feature>
<dbReference type="Pfam" id="PF00617">
    <property type="entry name" value="RasGEF"/>
    <property type="match status" value="1"/>
</dbReference>
<dbReference type="PROSITE" id="PS50009">
    <property type="entry name" value="RASGEF_CAT"/>
    <property type="match status" value="1"/>
</dbReference>
<dbReference type="PANTHER" id="PTHR23113">
    <property type="entry name" value="GUANINE NUCLEOTIDE EXCHANGE FACTOR"/>
    <property type="match status" value="1"/>
</dbReference>
<name>A0ABR2KRD1_9EUKA</name>
<dbReference type="Gene3D" id="1.10.840.10">
    <property type="entry name" value="Ras guanine-nucleotide exchange factors catalytic domain"/>
    <property type="match status" value="1"/>
</dbReference>
<gene>
    <name evidence="5" type="ORF">M9Y10_021909</name>
</gene>
<dbReference type="InterPro" id="IPR036964">
    <property type="entry name" value="RASGEF_cat_dom_sf"/>
</dbReference>
<evidence type="ECO:0000256" key="2">
    <source>
        <dbReference type="PROSITE-ProRule" id="PRU00168"/>
    </source>
</evidence>
<dbReference type="EMBL" id="JAPFFF010000003">
    <property type="protein sequence ID" value="KAK8893487.1"/>
    <property type="molecule type" value="Genomic_DNA"/>
</dbReference>
<organism evidence="5 6">
    <name type="scientific">Tritrichomonas musculus</name>
    <dbReference type="NCBI Taxonomy" id="1915356"/>
    <lineage>
        <taxon>Eukaryota</taxon>
        <taxon>Metamonada</taxon>
        <taxon>Parabasalia</taxon>
        <taxon>Tritrichomonadida</taxon>
        <taxon>Tritrichomonadidae</taxon>
        <taxon>Tritrichomonas</taxon>
    </lineage>
</organism>
<proteinExistence type="predicted"/>
<accession>A0ABR2KRD1</accession>
<keyword evidence="1 2" id="KW-0344">Guanine-nucleotide releasing factor</keyword>
<evidence type="ECO:0000313" key="6">
    <source>
        <dbReference type="Proteomes" id="UP001470230"/>
    </source>
</evidence>
<dbReference type="InterPro" id="IPR001895">
    <property type="entry name" value="RASGEF_cat_dom"/>
</dbReference>
<dbReference type="PANTHER" id="PTHR23113:SF99">
    <property type="entry name" value="RASGEF DOMAIN-CONTAINING PROTEIN"/>
    <property type="match status" value="1"/>
</dbReference>
<keyword evidence="6" id="KW-1185">Reference proteome</keyword>
<reference evidence="5 6" key="1">
    <citation type="submission" date="2024-04" db="EMBL/GenBank/DDBJ databases">
        <title>Tritrichomonas musculus Genome.</title>
        <authorList>
            <person name="Alves-Ferreira E."/>
            <person name="Grigg M."/>
            <person name="Lorenzi H."/>
            <person name="Galac M."/>
        </authorList>
    </citation>
    <scope>NUCLEOTIDE SEQUENCE [LARGE SCALE GENOMIC DNA]</scope>
    <source>
        <strain evidence="5 6">EAF2021</strain>
    </source>
</reference>
<dbReference type="SUPFAM" id="SSF48366">
    <property type="entry name" value="Ras GEF"/>
    <property type="match status" value="1"/>
</dbReference>
<protein>
    <submittedName>
        <fullName evidence="5">Ras guanine nucleotide exchange factor bud5</fullName>
    </submittedName>
</protein>
<feature type="domain" description="Ras-GEF" evidence="4">
    <location>
        <begin position="557"/>
        <end position="780"/>
    </location>
</feature>
<feature type="compositionally biased region" description="Polar residues" evidence="3">
    <location>
        <begin position="68"/>
        <end position="79"/>
    </location>
</feature>
<feature type="compositionally biased region" description="Low complexity" evidence="3">
    <location>
        <begin position="22"/>
        <end position="31"/>
    </location>
</feature>
<dbReference type="InterPro" id="IPR023578">
    <property type="entry name" value="Ras_GEF_dom_sf"/>
</dbReference>
<feature type="region of interest" description="Disordered" evidence="3">
    <location>
        <begin position="68"/>
        <end position="114"/>
    </location>
</feature>
<comment type="caution">
    <text evidence="5">The sequence shown here is derived from an EMBL/GenBank/DDBJ whole genome shotgun (WGS) entry which is preliminary data.</text>
</comment>
<evidence type="ECO:0000259" key="4">
    <source>
        <dbReference type="PROSITE" id="PS50009"/>
    </source>
</evidence>
<feature type="compositionally biased region" description="Basic and acidic residues" evidence="3">
    <location>
        <begin position="104"/>
        <end position="114"/>
    </location>
</feature>
<evidence type="ECO:0000256" key="3">
    <source>
        <dbReference type="SAM" id="MobiDB-lite"/>
    </source>
</evidence>
<evidence type="ECO:0000313" key="5">
    <source>
        <dbReference type="EMBL" id="KAK8893487.1"/>
    </source>
</evidence>